<dbReference type="InterPro" id="IPR004927">
    <property type="entry name" value="MerB"/>
</dbReference>
<accession>A0A5N7BVY0</accession>
<organism evidence="1">
    <name type="scientific">Petromyces alliaceus</name>
    <name type="common">Aspergillus alliaceus</name>
    <dbReference type="NCBI Taxonomy" id="209559"/>
    <lineage>
        <taxon>Eukaryota</taxon>
        <taxon>Fungi</taxon>
        <taxon>Dikarya</taxon>
        <taxon>Ascomycota</taxon>
        <taxon>Pezizomycotina</taxon>
        <taxon>Eurotiomycetes</taxon>
        <taxon>Eurotiomycetidae</taxon>
        <taxon>Eurotiales</taxon>
        <taxon>Aspergillaceae</taxon>
        <taxon>Aspergillus</taxon>
        <taxon>Aspergillus subgen. Circumdati</taxon>
    </lineage>
</organism>
<dbReference type="OrthoDB" id="4810243at2759"/>
<dbReference type="Gene3D" id="3.30.450.410">
    <property type="match status" value="1"/>
</dbReference>
<dbReference type="EMBL" id="ML735329">
    <property type="protein sequence ID" value="KAE8385647.1"/>
    <property type="molecule type" value="Genomic_DNA"/>
</dbReference>
<gene>
    <name evidence="1" type="ORF">BDV23DRAFT_190657</name>
</gene>
<dbReference type="AlphaFoldDB" id="A0A5N7BVY0"/>
<protein>
    <recommendedName>
        <fullName evidence="2">Alkylmercury lyase</fullName>
    </recommendedName>
</protein>
<evidence type="ECO:0008006" key="2">
    <source>
        <dbReference type="Google" id="ProtNLM"/>
    </source>
</evidence>
<name>A0A5N7BVY0_PETAA</name>
<dbReference type="Proteomes" id="UP000326877">
    <property type="component" value="Unassembled WGS sequence"/>
</dbReference>
<evidence type="ECO:0000313" key="1">
    <source>
        <dbReference type="EMBL" id="KAE8385647.1"/>
    </source>
</evidence>
<reference evidence="1" key="1">
    <citation type="submission" date="2019-04" db="EMBL/GenBank/DDBJ databases">
        <title>Friends and foes A comparative genomics studyof 23 Aspergillus species from section Flavi.</title>
        <authorList>
            <consortium name="DOE Joint Genome Institute"/>
            <person name="Kjaerbolling I."/>
            <person name="Vesth T."/>
            <person name="Frisvad J.C."/>
            <person name="Nybo J.L."/>
            <person name="Theobald S."/>
            <person name="Kildgaard S."/>
            <person name="Isbrandt T."/>
            <person name="Kuo A."/>
            <person name="Sato A."/>
            <person name="Lyhne E.K."/>
            <person name="Kogle M.E."/>
            <person name="Wiebenga A."/>
            <person name="Kun R.S."/>
            <person name="Lubbers R.J."/>
            <person name="Makela M.R."/>
            <person name="Barry K."/>
            <person name="Chovatia M."/>
            <person name="Clum A."/>
            <person name="Daum C."/>
            <person name="Haridas S."/>
            <person name="He G."/>
            <person name="LaButti K."/>
            <person name="Lipzen A."/>
            <person name="Mondo S."/>
            <person name="Riley R."/>
            <person name="Salamov A."/>
            <person name="Simmons B.A."/>
            <person name="Magnuson J.K."/>
            <person name="Henrissat B."/>
            <person name="Mortensen U.H."/>
            <person name="Larsen T.O."/>
            <person name="Devries R.P."/>
            <person name="Grigoriev I.V."/>
            <person name="Machida M."/>
            <person name="Baker S.E."/>
            <person name="Andersen M.R."/>
        </authorList>
    </citation>
    <scope>NUCLEOTIDE SEQUENCE [LARGE SCALE GENOMIC DNA]</scope>
    <source>
        <strain evidence="1">IBT 14317</strain>
    </source>
</reference>
<proteinExistence type="predicted"/>
<sequence length="235" mass="27389">MDKTTRNVRHQLFQFYLKECRPPTVIELATECGLNTTEIHQILDRLEELHHIVQYKHQSRSPTPIAMAHPFSHLPTPFVVSQGSRRWWANCVWCAFGLAAMLSPLKTTISTRSGSIGTELEFTIQDDQVTCMRHDGELDVDNCHCHFSIPPVKWWGDVRFACTTIQIFATKQEALEWPQKYGFYSGEIMTLKTLWLLSKAWYHDKHTYGYDRMTAEEVETLFNQLGMTSEFWKAR</sequence>
<dbReference type="Pfam" id="PF03243">
    <property type="entry name" value="MerB"/>
    <property type="match status" value="1"/>
</dbReference>
<dbReference type="InterPro" id="IPR053717">
    <property type="entry name" value="MerB_lyase_sf"/>
</dbReference>
<dbReference type="SUPFAM" id="SSF160387">
    <property type="entry name" value="NosL/MerB-like"/>
    <property type="match status" value="1"/>
</dbReference>
<dbReference type="GO" id="GO:0018836">
    <property type="term" value="F:alkylmercury lyase activity"/>
    <property type="evidence" value="ECO:0007669"/>
    <property type="project" value="InterPro"/>
</dbReference>